<feature type="region of interest" description="Disordered" evidence="1">
    <location>
        <begin position="139"/>
        <end position="196"/>
    </location>
</feature>
<organism evidence="2 3">
    <name type="scientific">Allocatelliglobosispora scoriae</name>
    <dbReference type="NCBI Taxonomy" id="643052"/>
    <lineage>
        <taxon>Bacteria</taxon>
        <taxon>Bacillati</taxon>
        <taxon>Actinomycetota</taxon>
        <taxon>Actinomycetes</taxon>
        <taxon>Micromonosporales</taxon>
        <taxon>Micromonosporaceae</taxon>
        <taxon>Allocatelliglobosispora</taxon>
    </lineage>
</organism>
<accession>A0A841BHR4</accession>
<name>A0A841BHR4_9ACTN</name>
<evidence type="ECO:0000313" key="2">
    <source>
        <dbReference type="EMBL" id="MBB5866716.1"/>
    </source>
</evidence>
<evidence type="ECO:0000256" key="1">
    <source>
        <dbReference type="SAM" id="MobiDB-lite"/>
    </source>
</evidence>
<dbReference type="AlphaFoldDB" id="A0A841BHR4"/>
<gene>
    <name evidence="2" type="ORF">F4553_000095</name>
</gene>
<proteinExistence type="predicted"/>
<evidence type="ECO:0000313" key="3">
    <source>
        <dbReference type="Proteomes" id="UP000587527"/>
    </source>
</evidence>
<protein>
    <submittedName>
        <fullName evidence="2">Uncharacterized protein</fullName>
    </submittedName>
</protein>
<keyword evidence="3" id="KW-1185">Reference proteome</keyword>
<reference evidence="2 3" key="1">
    <citation type="submission" date="2020-08" db="EMBL/GenBank/DDBJ databases">
        <title>Sequencing the genomes of 1000 actinobacteria strains.</title>
        <authorList>
            <person name="Klenk H.-P."/>
        </authorList>
    </citation>
    <scope>NUCLEOTIDE SEQUENCE [LARGE SCALE GENOMIC DNA]</scope>
    <source>
        <strain evidence="2 3">DSM 45362</strain>
    </source>
</reference>
<comment type="caution">
    <text evidence="2">The sequence shown here is derived from an EMBL/GenBank/DDBJ whole genome shotgun (WGS) entry which is preliminary data.</text>
</comment>
<dbReference type="RefSeq" id="WP_184830720.1">
    <property type="nucleotide sequence ID" value="NZ_JACHMN010000001.1"/>
</dbReference>
<feature type="region of interest" description="Disordered" evidence="1">
    <location>
        <begin position="1"/>
        <end position="27"/>
    </location>
</feature>
<sequence>MTTGLDTTVPTAGRIPPTRDGGVAAGRDGTVAAAHPHSLAVAPPDLIERGPTPEQIRVGHMRRLPGECGLIERARTFVQDIACRWCRAPGTTGRLRRIYHVLRDPDPHAAALHRDRAAAAGHADAITYLHHAETLLRRSPAEQHQPPAPTGYPQTLPQRRHQPRPEPLDGTWHPHQTPPTDTPRTDPTNTSTCAQCGQPITYDEIHGWLHTLTPGSSPTERTTS</sequence>
<dbReference type="Proteomes" id="UP000587527">
    <property type="component" value="Unassembled WGS sequence"/>
</dbReference>
<feature type="compositionally biased region" description="Polar residues" evidence="1">
    <location>
        <begin position="1"/>
        <end position="10"/>
    </location>
</feature>
<dbReference type="EMBL" id="JACHMN010000001">
    <property type="protein sequence ID" value="MBB5866716.1"/>
    <property type="molecule type" value="Genomic_DNA"/>
</dbReference>